<gene>
    <name evidence="1" type="ORF">WMY93_006868</name>
</gene>
<dbReference type="GO" id="GO:0051225">
    <property type="term" value="P:spindle assembly"/>
    <property type="evidence" value="ECO:0007669"/>
    <property type="project" value="TreeGrafter"/>
</dbReference>
<protein>
    <recommendedName>
        <fullName evidence="3">HAUS augmin-like complex subunit 7</fullName>
    </recommendedName>
</protein>
<name>A0AAW0PL78_9GOBI</name>
<evidence type="ECO:0000313" key="1">
    <source>
        <dbReference type="EMBL" id="KAK7930473.1"/>
    </source>
</evidence>
<dbReference type="GO" id="GO:0031023">
    <property type="term" value="P:microtubule organizing center organization"/>
    <property type="evidence" value="ECO:0007669"/>
    <property type="project" value="TreeGrafter"/>
</dbReference>
<dbReference type="PANTHER" id="PTHR14352">
    <property type="entry name" value="HAUS AUGMIN-LIKE COMPLEX SUBUNIT 7"/>
    <property type="match status" value="1"/>
</dbReference>
<reference evidence="2" key="1">
    <citation type="submission" date="2024-04" db="EMBL/GenBank/DDBJ databases">
        <title>Salinicola lusitanus LLJ914,a marine bacterium isolated from the Okinawa Trough.</title>
        <authorList>
            <person name="Li J."/>
        </authorList>
    </citation>
    <scope>NUCLEOTIDE SEQUENCE [LARGE SCALE GENOMIC DNA]</scope>
</reference>
<dbReference type="EMBL" id="JBBPFD010000004">
    <property type="protein sequence ID" value="KAK7930473.1"/>
    <property type="molecule type" value="Genomic_DNA"/>
</dbReference>
<sequence length="324" mass="36524">MAGASKEKQLAHQIYTLLQAASCPLMDGLFLQEEDSMLQLFCCPSQYRTDILSWICSSINPNFKNSKALSAKPKDPEVLTKEMALLGQELMLCKATDLDLIRGAQSPMRQLQFLKQLLTLIPGNSRKPSEVKPDQELLLNELYSPENLPHLFEMLRPTLDPWPAHIRYGVALQKGSKAQKLSKEESQDVSALLLSTQTALEKLQSECEFLRESQSSGAVFCPGALRVAATDLHQMMAAFSHVYDTDLKSPDTGVFQRVYELMTACNTELEILHELSEASGSMTGEVRHLQTQPRYWSRGEKRTLPDQLEALTRRYREFLSLLNS</sequence>
<accession>A0AAW0PL78</accession>
<dbReference type="InterPro" id="IPR029711">
    <property type="entry name" value="Haus7-like"/>
</dbReference>
<dbReference type="GO" id="GO:0051011">
    <property type="term" value="F:microtubule minus-end binding"/>
    <property type="evidence" value="ECO:0007669"/>
    <property type="project" value="TreeGrafter"/>
</dbReference>
<dbReference type="GO" id="GO:0070652">
    <property type="term" value="C:HAUS complex"/>
    <property type="evidence" value="ECO:0007669"/>
    <property type="project" value="TreeGrafter"/>
</dbReference>
<dbReference type="PANTHER" id="PTHR14352:SF2">
    <property type="entry name" value="HAUS AUGMIN-LIKE COMPLEX SUBUNIT 7"/>
    <property type="match status" value="1"/>
</dbReference>
<dbReference type="Proteomes" id="UP001460270">
    <property type="component" value="Unassembled WGS sequence"/>
</dbReference>
<evidence type="ECO:0000313" key="2">
    <source>
        <dbReference type="Proteomes" id="UP001460270"/>
    </source>
</evidence>
<dbReference type="AlphaFoldDB" id="A0AAW0PL78"/>
<proteinExistence type="predicted"/>
<evidence type="ECO:0008006" key="3">
    <source>
        <dbReference type="Google" id="ProtNLM"/>
    </source>
</evidence>
<comment type="caution">
    <text evidence="1">The sequence shown here is derived from an EMBL/GenBank/DDBJ whole genome shotgun (WGS) entry which is preliminary data.</text>
</comment>
<keyword evidence="2" id="KW-1185">Reference proteome</keyword>
<organism evidence="1 2">
    <name type="scientific">Mugilogobius chulae</name>
    <name type="common">yellowstripe goby</name>
    <dbReference type="NCBI Taxonomy" id="88201"/>
    <lineage>
        <taxon>Eukaryota</taxon>
        <taxon>Metazoa</taxon>
        <taxon>Chordata</taxon>
        <taxon>Craniata</taxon>
        <taxon>Vertebrata</taxon>
        <taxon>Euteleostomi</taxon>
        <taxon>Actinopterygii</taxon>
        <taxon>Neopterygii</taxon>
        <taxon>Teleostei</taxon>
        <taxon>Neoteleostei</taxon>
        <taxon>Acanthomorphata</taxon>
        <taxon>Gobiaria</taxon>
        <taxon>Gobiiformes</taxon>
        <taxon>Gobioidei</taxon>
        <taxon>Gobiidae</taxon>
        <taxon>Gobionellinae</taxon>
        <taxon>Mugilogobius</taxon>
    </lineage>
</organism>